<gene>
    <name evidence="2" type="ORF">MCOR_58419</name>
</gene>
<protein>
    <submittedName>
        <fullName evidence="2">NDUFAF4</fullName>
    </submittedName>
</protein>
<dbReference type="PANTHER" id="PTHR13338:SF4">
    <property type="entry name" value="NADH DEHYDROGENASE [UBIQUINONE] 1 ALPHA SUBCOMPLEX ASSEMBLY FACTOR 4"/>
    <property type="match status" value="1"/>
</dbReference>
<evidence type="ECO:0000313" key="3">
    <source>
        <dbReference type="Proteomes" id="UP000507470"/>
    </source>
</evidence>
<organism evidence="2 3">
    <name type="scientific">Mytilus coruscus</name>
    <name type="common">Sea mussel</name>
    <dbReference type="NCBI Taxonomy" id="42192"/>
    <lineage>
        <taxon>Eukaryota</taxon>
        <taxon>Metazoa</taxon>
        <taxon>Spiralia</taxon>
        <taxon>Lophotrochozoa</taxon>
        <taxon>Mollusca</taxon>
        <taxon>Bivalvia</taxon>
        <taxon>Autobranchia</taxon>
        <taxon>Pteriomorphia</taxon>
        <taxon>Mytilida</taxon>
        <taxon>Mytiloidea</taxon>
        <taxon>Mytilidae</taxon>
        <taxon>Mytilinae</taxon>
        <taxon>Mytilus</taxon>
    </lineage>
</organism>
<dbReference type="EMBL" id="CACVKT020010448">
    <property type="protein sequence ID" value="CAC5426734.1"/>
    <property type="molecule type" value="Genomic_DNA"/>
</dbReference>
<evidence type="ECO:0000256" key="1">
    <source>
        <dbReference type="SAM" id="MobiDB-lite"/>
    </source>
</evidence>
<dbReference type="OrthoDB" id="2434756at2759"/>
<proteinExistence type="predicted"/>
<dbReference type="InterPro" id="IPR009622">
    <property type="entry name" value="NDUFAF4"/>
</dbReference>
<accession>A0A6J8F1U8</accession>
<reference evidence="2 3" key="1">
    <citation type="submission" date="2020-06" db="EMBL/GenBank/DDBJ databases">
        <authorList>
            <person name="Li R."/>
            <person name="Bekaert M."/>
        </authorList>
    </citation>
    <scope>NUCLEOTIDE SEQUENCE [LARGE SCALE GENOMIC DNA]</scope>
    <source>
        <strain evidence="3">wild</strain>
    </source>
</reference>
<sequence>MGNKISELLPTVSRSFKNYNIENRSHRFIQKDKLPAAPRHDSTADILEKFSKEHPELYEAQKVKDNVLDERLKTLHIDSTGKNQDIVAKKLPESRKETEDPEFGFDEPASIPEGKVTLRQTLEFILNHQKYPEEYSSEQVAKEYKLDPVQVKNVLKHFQTFELHVSNEFKKRNEKAMKYLSSQRQEPTVYKLSESTDTSKNNKTANK</sequence>
<feature type="region of interest" description="Disordered" evidence="1">
    <location>
        <begin position="179"/>
        <end position="207"/>
    </location>
</feature>
<feature type="compositionally biased region" description="Polar residues" evidence="1">
    <location>
        <begin position="193"/>
        <end position="207"/>
    </location>
</feature>
<dbReference type="Pfam" id="PF06784">
    <property type="entry name" value="UPF0240"/>
    <property type="match status" value="1"/>
</dbReference>
<keyword evidence="3" id="KW-1185">Reference proteome</keyword>
<name>A0A6J8F1U8_MYTCO</name>
<dbReference type="Proteomes" id="UP000507470">
    <property type="component" value="Unassembled WGS sequence"/>
</dbReference>
<dbReference type="PANTHER" id="PTHR13338">
    <property type="entry name" value="UPF0240 PROTEIN"/>
    <property type="match status" value="1"/>
</dbReference>
<dbReference type="AlphaFoldDB" id="A0A6J8F1U8"/>
<dbReference type="GO" id="GO:0005739">
    <property type="term" value="C:mitochondrion"/>
    <property type="evidence" value="ECO:0007669"/>
    <property type="project" value="TreeGrafter"/>
</dbReference>
<dbReference type="GO" id="GO:0032981">
    <property type="term" value="P:mitochondrial respiratory chain complex I assembly"/>
    <property type="evidence" value="ECO:0007669"/>
    <property type="project" value="InterPro"/>
</dbReference>
<evidence type="ECO:0000313" key="2">
    <source>
        <dbReference type="EMBL" id="CAC5426734.1"/>
    </source>
</evidence>